<dbReference type="PANTHER" id="PTHR43439">
    <property type="entry name" value="PHENYLACETATE-COENZYME A LIGASE"/>
    <property type="match status" value="1"/>
</dbReference>
<dbReference type="OrthoDB" id="429813at2759"/>
<dbReference type="Proteomes" id="UP000758155">
    <property type="component" value="Unassembled WGS sequence"/>
</dbReference>
<dbReference type="Pfam" id="PF23562">
    <property type="entry name" value="AMP-binding_C_3"/>
    <property type="match status" value="1"/>
</dbReference>
<evidence type="ECO:0000313" key="4">
    <source>
        <dbReference type="Proteomes" id="UP000758155"/>
    </source>
</evidence>
<keyword evidence="1" id="KW-0596">Phosphopantetheine</keyword>
<organism evidence="3 4">
    <name type="scientific">Didymella heteroderae</name>
    <dbReference type="NCBI Taxonomy" id="1769908"/>
    <lineage>
        <taxon>Eukaryota</taxon>
        <taxon>Fungi</taxon>
        <taxon>Dikarya</taxon>
        <taxon>Ascomycota</taxon>
        <taxon>Pezizomycotina</taxon>
        <taxon>Dothideomycetes</taxon>
        <taxon>Pleosporomycetidae</taxon>
        <taxon>Pleosporales</taxon>
        <taxon>Pleosporineae</taxon>
        <taxon>Didymellaceae</taxon>
        <taxon>Didymella</taxon>
    </lineage>
</organism>
<reference evidence="3" key="1">
    <citation type="submission" date="2019-04" db="EMBL/GenBank/DDBJ databases">
        <title>Sequencing of skin fungus with MAO and IRED activity.</title>
        <authorList>
            <person name="Marsaioli A.J."/>
            <person name="Bonatto J.M.C."/>
            <person name="Reis Junior O."/>
        </authorList>
    </citation>
    <scope>NUCLEOTIDE SEQUENCE</scope>
    <source>
        <strain evidence="3">28M1</strain>
    </source>
</reference>
<keyword evidence="4" id="KW-1185">Reference proteome</keyword>
<accession>A0A9P4X0E3</accession>
<dbReference type="InterPro" id="IPR051414">
    <property type="entry name" value="Adenylate-forming_Reductase"/>
</dbReference>
<evidence type="ECO:0000313" key="3">
    <source>
        <dbReference type="EMBL" id="KAF3047100.1"/>
    </source>
</evidence>
<evidence type="ECO:0000256" key="2">
    <source>
        <dbReference type="ARBA" id="ARBA00022553"/>
    </source>
</evidence>
<comment type="caution">
    <text evidence="3">The sequence shown here is derived from an EMBL/GenBank/DDBJ whole genome shotgun (WGS) entry which is preliminary data.</text>
</comment>
<dbReference type="AlphaFoldDB" id="A0A9P4X0E3"/>
<gene>
    <name evidence="3" type="ORF">E8E12_011232</name>
</gene>
<dbReference type="PANTHER" id="PTHR43439:SF2">
    <property type="entry name" value="ENZYME, PUTATIVE (JCVI)-RELATED"/>
    <property type="match status" value="1"/>
</dbReference>
<dbReference type="EMBL" id="SWKV01000003">
    <property type="protein sequence ID" value="KAF3047100.1"/>
    <property type="molecule type" value="Genomic_DNA"/>
</dbReference>
<proteinExistence type="predicted"/>
<protein>
    <submittedName>
        <fullName evidence="3">Uncharacterized protein</fullName>
    </submittedName>
</protein>
<keyword evidence="2" id="KW-0597">Phosphoprotein</keyword>
<sequence length="288" mass="32677">MMQYADIDSASCTPATLEELAKRPDALANLRGLKHIAYVGGSLSQTAGDIVSQYVPLVTLMASTETVTMVQHVTDHEDWSYVCINPLLNGIEMRPVADLFELVYVRKPECAEFQGVFKVFPHLLEYSMRDLYSKHPTKPHHWKHEGRKDDIIVFRNGAKFNPMLHERLIAQHPKVHACLLVGTGRGRPAAIIEVHPQYYTKDSSARKALLKEIWPQVRKANDVADTAGQLEQRYVVFAKREKPFEMGLKDTVQRYTTTRLYMQEIEDLYTSIAEGGLSTLFQTEAVIS</sequence>
<evidence type="ECO:0000256" key="1">
    <source>
        <dbReference type="ARBA" id="ARBA00022450"/>
    </source>
</evidence>
<dbReference type="SUPFAM" id="SSF56801">
    <property type="entry name" value="Acetyl-CoA synthetase-like"/>
    <property type="match status" value="1"/>
</dbReference>
<name>A0A9P4X0E3_9PLEO</name>